<evidence type="ECO:0000313" key="3">
    <source>
        <dbReference type="Proteomes" id="UP000499080"/>
    </source>
</evidence>
<evidence type="ECO:0000313" key="2">
    <source>
        <dbReference type="EMBL" id="GBL96544.1"/>
    </source>
</evidence>
<comment type="caution">
    <text evidence="2">The sequence shown here is derived from an EMBL/GenBank/DDBJ whole genome shotgun (WGS) entry which is preliminary data.</text>
</comment>
<dbReference type="EMBL" id="BGPR01084716">
    <property type="protein sequence ID" value="GBL96544.1"/>
    <property type="molecule type" value="Genomic_DNA"/>
</dbReference>
<dbReference type="Proteomes" id="UP000499080">
    <property type="component" value="Unassembled WGS sequence"/>
</dbReference>
<gene>
    <name evidence="2" type="ORF">AVEN_235037_1</name>
</gene>
<reference evidence="2 3" key="1">
    <citation type="journal article" date="2019" name="Sci. Rep.">
        <title>Orb-weaving spider Araneus ventricosus genome elucidates the spidroin gene catalogue.</title>
        <authorList>
            <person name="Kono N."/>
            <person name="Nakamura H."/>
            <person name="Ohtoshi R."/>
            <person name="Moran D.A.P."/>
            <person name="Shinohara A."/>
            <person name="Yoshida Y."/>
            <person name="Fujiwara M."/>
            <person name="Mori M."/>
            <person name="Tomita M."/>
            <person name="Arakawa K."/>
        </authorList>
    </citation>
    <scope>NUCLEOTIDE SEQUENCE [LARGE SCALE GENOMIC DNA]</scope>
</reference>
<proteinExistence type="predicted"/>
<sequence>MKRDNYLEPEKPLATKGQAQKRQGANKGSLRWTPLTKVRHLWRGFSGPFPEEEDERVKRKVQGKRRGGFLEGFLARGRRRARARFSW</sequence>
<accession>A0A4Y2BZJ7</accession>
<name>A0A4Y2BZJ7_ARAVE</name>
<keyword evidence="3" id="KW-1185">Reference proteome</keyword>
<feature type="compositionally biased region" description="Basic and acidic residues" evidence="1">
    <location>
        <begin position="1"/>
        <end position="13"/>
    </location>
</feature>
<organism evidence="2 3">
    <name type="scientific">Araneus ventricosus</name>
    <name type="common">Orbweaver spider</name>
    <name type="synonym">Epeira ventricosa</name>
    <dbReference type="NCBI Taxonomy" id="182803"/>
    <lineage>
        <taxon>Eukaryota</taxon>
        <taxon>Metazoa</taxon>
        <taxon>Ecdysozoa</taxon>
        <taxon>Arthropoda</taxon>
        <taxon>Chelicerata</taxon>
        <taxon>Arachnida</taxon>
        <taxon>Araneae</taxon>
        <taxon>Araneomorphae</taxon>
        <taxon>Entelegynae</taxon>
        <taxon>Araneoidea</taxon>
        <taxon>Araneidae</taxon>
        <taxon>Araneus</taxon>
    </lineage>
</organism>
<dbReference type="AlphaFoldDB" id="A0A4Y2BZJ7"/>
<feature type="region of interest" description="Disordered" evidence="1">
    <location>
        <begin position="1"/>
        <end position="29"/>
    </location>
</feature>
<evidence type="ECO:0000256" key="1">
    <source>
        <dbReference type="SAM" id="MobiDB-lite"/>
    </source>
</evidence>
<protein>
    <submittedName>
        <fullName evidence="2">Uncharacterized protein</fullName>
    </submittedName>
</protein>